<accession>A0ABS7DHH7</accession>
<reference evidence="1 2" key="1">
    <citation type="submission" date="2021-03" db="EMBL/GenBank/DDBJ databases">
        <title>Succinivibrio sp. nov. isolated from feces of cow.</title>
        <authorList>
            <person name="Choi J.-Y."/>
        </authorList>
    </citation>
    <scope>NUCLEOTIDE SEQUENCE [LARGE SCALE GENOMIC DNA]</scope>
    <source>
        <strain evidence="1 2">AGMB01872</strain>
    </source>
</reference>
<gene>
    <name evidence="1" type="ORF">J5V48_07580</name>
</gene>
<protein>
    <recommendedName>
        <fullName evidence="3">Aminoglycoside phosphotransferase domain-containing protein</fullName>
    </recommendedName>
</protein>
<dbReference type="RefSeq" id="WP_219937975.1">
    <property type="nucleotide sequence ID" value="NZ_JAGFNY010000028.1"/>
</dbReference>
<evidence type="ECO:0000313" key="1">
    <source>
        <dbReference type="EMBL" id="MBW7570750.1"/>
    </source>
</evidence>
<dbReference type="PANTHER" id="PTHR41283:SF1">
    <property type="entry name" value="AMINOGLYCOSIDE PHOSPHOTRANSFERASE DOMAIN-CONTAINING PROTEIN"/>
    <property type="match status" value="1"/>
</dbReference>
<dbReference type="SUPFAM" id="SSF56112">
    <property type="entry name" value="Protein kinase-like (PK-like)"/>
    <property type="match status" value="1"/>
</dbReference>
<organism evidence="1 2">
    <name type="scientific">Succinivibrio faecicola</name>
    <dbReference type="NCBI Taxonomy" id="2820300"/>
    <lineage>
        <taxon>Bacteria</taxon>
        <taxon>Pseudomonadati</taxon>
        <taxon>Pseudomonadota</taxon>
        <taxon>Gammaproteobacteria</taxon>
        <taxon>Aeromonadales</taxon>
        <taxon>Succinivibrionaceae</taxon>
        <taxon>Succinivibrio</taxon>
    </lineage>
</organism>
<dbReference type="Proteomes" id="UP000731465">
    <property type="component" value="Unassembled WGS sequence"/>
</dbReference>
<name>A0ABS7DHH7_9GAMM</name>
<evidence type="ECO:0000313" key="2">
    <source>
        <dbReference type="Proteomes" id="UP000731465"/>
    </source>
</evidence>
<dbReference type="PANTHER" id="PTHR41283">
    <property type="entry name" value="AMINOGLYCOSIDE PHOSPHOTRANSFERASE"/>
    <property type="match status" value="1"/>
</dbReference>
<dbReference type="EMBL" id="JAGFNY010000028">
    <property type="protein sequence ID" value="MBW7570750.1"/>
    <property type="molecule type" value="Genomic_DNA"/>
</dbReference>
<proteinExistence type="predicted"/>
<sequence>MQLGYRPLFKDPNSQIEYFVLQSTDTSCLCMQSSLNNFQKLKRAYQSSEYFYKFSNGSILKPLSLNRNSSLNISSAVFENFDGGFLADFLKVVPPTWQYSTGKRIGRILCDIHSYTLNEKQTSKAHTRHDSFMEKLAFYISDLPHFKNDNYALNAISTRYDHFSVFKSVMRYGSLKHNNILISKDTSLAFLPSYTIGPGDLCEDFANLELESAGEYPLLCAGIIDGYFGGNVPTKFWMHFALYCAFYSLFKCGKRALKNKNNLNKMQLLYDRVCKDFSNFSRPIPVWYSSPATDQVRIQAKKHGL</sequence>
<keyword evidence="2" id="KW-1185">Reference proteome</keyword>
<evidence type="ECO:0008006" key="3">
    <source>
        <dbReference type="Google" id="ProtNLM"/>
    </source>
</evidence>
<comment type="caution">
    <text evidence="1">The sequence shown here is derived from an EMBL/GenBank/DDBJ whole genome shotgun (WGS) entry which is preliminary data.</text>
</comment>
<dbReference type="InterPro" id="IPR011009">
    <property type="entry name" value="Kinase-like_dom_sf"/>
</dbReference>